<evidence type="ECO:0000313" key="9">
    <source>
        <dbReference type="Proteomes" id="UP001154078"/>
    </source>
</evidence>
<comment type="subcellular location">
    <subcellularLocation>
        <location evidence="5">Cytoplasm</location>
        <location evidence="5">Cytoskeleton</location>
        <location evidence="5">Spindle</location>
    </subcellularLocation>
    <subcellularLocation>
        <location evidence="1 5">Nucleus</location>
    </subcellularLocation>
</comment>
<dbReference type="EMBL" id="OV121134">
    <property type="protein sequence ID" value="CAH0553775.1"/>
    <property type="molecule type" value="Genomic_DNA"/>
</dbReference>
<sequence length="957" mass="109013">MIMDNSDMESIIHSIEQGEGLDLDTEDFKEICLKLIADVDSNKINLFMLTENLEYLLTNPMPCKRKLGIAIITHVLENIKSDSLNTQQLGLICKFYADRLKDLHDVIPVTLRGILALTRFNNFPDGSATAILSAIFNNIACQQQQQLDRMLIFSVFKALLEKHANELKCMGMDFVYGVLNAIDSERDPKNLLFLFEWLPSFLKTVSLGHLSEDMFEALACYFPVDFRAPPQDPNKVTREDLSKKLCVCLCAVPEFAEHCIPLAIEKLESSLLIAKLDSLELLKEGCQNFEIDAYLQHSSEIWSLIQKELLSCKDLELEKSCIETLNAFIQKLSKGDSATFTNILRDIFDTMAGNLLPGAKYFEVSCKLLIHVAIASKESAVFMVKNVVPILTNSYNIATIPAQKASLLGPLVGFMQAYGHYNTMSHLKETHEIVVVCVKSSIEEDLTLKRAGFESLTRIAKYLPPDSRRTTYENLAILLLKPDFKSRDCVLQCFKTLCEIYPEETTSQILDKLAVTNDVTLDLYLDSWCKIVDIEYFTKVTVEKLTLYAFKNNALNIVPLTYVKTLLEEHEHSPEVIKLIHNNIFDSLIEITLTPNETIDENAELLCVINKILRILIGNLSSNTQITVVGNLLGSIRSVKNKSENVYILLLDGILTRLKRDGHLHYEKTIISDLIEVYFKNPSGFIQQYSSNLLANIINKSPDDEIIGSYLEQIKSKCRECIKANDFDAVTNIAFSITKSLVMKNSHFLAEWEDLLIQLLERSPNAAKGFRIVLDDNCESLNKNSYCNISLFYKQKFFVSISNKLNANYTNEKISFLCAIGYLIEFVPRQVILMQFEKIKKIIILCLEHCQESDVLCILINTIKLFIINKETVMENNMEDFLERILNLSTFEASMNVRLAAIRCLQEYVGRYPVFKLLQFKNPVIKKLGSCIDDKKRFVRREAAKVRSMWFLLDSPE</sequence>
<keyword evidence="3" id="KW-0677">Repeat</keyword>
<dbReference type="InterPro" id="IPR016024">
    <property type="entry name" value="ARM-type_fold"/>
</dbReference>
<dbReference type="GO" id="GO:0006281">
    <property type="term" value="P:DNA repair"/>
    <property type="evidence" value="ECO:0007669"/>
    <property type="project" value="UniProtKB-UniRule"/>
</dbReference>
<keyword evidence="4 5" id="KW-0539">Nucleus</keyword>
<evidence type="ECO:0000256" key="1">
    <source>
        <dbReference type="ARBA" id="ARBA00004123"/>
    </source>
</evidence>
<dbReference type="InterPro" id="IPR029240">
    <property type="entry name" value="MMS19_N"/>
</dbReference>
<proteinExistence type="inferred from homology"/>
<dbReference type="GO" id="GO:0005634">
    <property type="term" value="C:nucleus"/>
    <property type="evidence" value="ECO:0007669"/>
    <property type="project" value="UniProtKB-SubCell"/>
</dbReference>
<evidence type="ECO:0000256" key="5">
    <source>
        <dbReference type="RuleBase" id="RU367072"/>
    </source>
</evidence>
<dbReference type="GO" id="GO:0005819">
    <property type="term" value="C:spindle"/>
    <property type="evidence" value="ECO:0007669"/>
    <property type="project" value="UniProtKB-SubCell"/>
</dbReference>
<keyword evidence="5" id="KW-0227">DNA damage</keyword>
<dbReference type="PANTHER" id="PTHR12891">
    <property type="entry name" value="DNA REPAIR/TRANSCRIPTION PROTEIN MET18/MMS19"/>
    <property type="match status" value="1"/>
</dbReference>
<evidence type="ECO:0000259" key="6">
    <source>
        <dbReference type="Pfam" id="PF12460"/>
    </source>
</evidence>
<name>A0A9P0B369_BRAAE</name>
<organism evidence="8 9">
    <name type="scientific">Brassicogethes aeneus</name>
    <name type="common">Rape pollen beetle</name>
    <name type="synonym">Meligethes aeneus</name>
    <dbReference type="NCBI Taxonomy" id="1431903"/>
    <lineage>
        <taxon>Eukaryota</taxon>
        <taxon>Metazoa</taxon>
        <taxon>Ecdysozoa</taxon>
        <taxon>Arthropoda</taxon>
        <taxon>Hexapoda</taxon>
        <taxon>Insecta</taxon>
        <taxon>Pterygota</taxon>
        <taxon>Neoptera</taxon>
        <taxon>Endopterygota</taxon>
        <taxon>Coleoptera</taxon>
        <taxon>Polyphaga</taxon>
        <taxon>Cucujiformia</taxon>
        <taxon>Nitidulidae</taxon>
        <taxon>Meligethinae</taxon>
        <taxon>Brassicogethes</taxon>
    </lineage>
</organism>
<comment type="function">
    <text evidence="5">Key component of the cytosolic iron-sulfur protein assembly (CIA) complex, a multiprotein complex that mediates the incorporation of iron-sulfur cluster into apoproteins specifically involved in DNA metabolism and genomic integrity. In the CIA complex, MMS19 acts as an adapter between early-acting CIA components and a subset of cellular target iron-sulfur proteins.</text>
</comment>
<keyword evidence="5" id="KW-0206">Cytoskeleton</keyword>
<dbReference type="InterPro" id="IPR024687">
    <property type="entry name" value="MMS19_C"/>
</dbReference>
<dbReference type="GO" id="GO:0097361">
    <property type="term" value="C:cytosolic [4Fe-4S] assembly targeting complex"/>
    <property type="evidence" value="ECO:0007669"/>
    <property type="project" value="UniProtKB-UniRule"/>
</dbReference>
<dbReference type="Pfam" id="PF14500">
    <property type="entry name" value="MMS19_N"/>
    <property type="match status" value="1"/>
</dbReference>
<dbReference type="AlphaFoldDB" id="A0A9P0B369"/>
<dbReference type="Gene3D" id="1.25.10.10">
    <property type="entry name" value="Leucine-rich Repeat Variant"/>
    <property type="match status" value="1"/>
</dbReference>
<protein>
    <recommendedName>
        <fullName evidence="5">MMS19 nucleotide excision repair protein</fullName>
    </recommendedName>
</protein>
<comment type="similarity">
    <text evidence="2 5">Belongs to the MET18/MMS19 family.</text>
</comment>
<evidence type="ECO:0000259" key="7">
    <source>
        <dbReference type="Pfam" id="PF14500"/>
    </source>
</evidence>
<dbReference type="GO" id="GO:0016226">
    <property type="term" value="P:iron-sulfur cluster assembly"/>
    <property type="evidence" value="ECO:0007669"/>
    <property type="project" value="UniProtKB-UniRule"/>
</dbReference>
<dbReference type="InterPro" id="IPR011989">
    <property type="entry name" value="ARM-like"/>
</dbReference>
<reference evidence="8" key="1">
    <citation type="submission" date="2021-12" db="EMBL/GenBank/DDBJ databases">
        <authorList>
            <person name="King R."/>
        </authorList>
    </citation>
    <scope>NUCLEOTIDE SEQUENCE</scope>
</reference>
<dbReference type="Proteomes" id="UP001154078">
    <property type="component" value="Chromosome 3"/>
</dbReference>
<dbReference type="PANTHER" id="PTHR12891:SF0">
    <property type="entry name" value="MMS19 NUCLEOTIDE EXCISION REPAIR PROTEIN HOMOLOG"/>
    <property type="match status" value="1"/>
</dbReference>
<evidence type="ECO:0000256" key="2">
    <source>
        <dbReference type="ARBA" id="ARBA00009340"/>
    </source>
</evidence>
<accession>A0A9P0B369</accession>
<keyword evidence="5" id="KW-0234">DNA repair</keyword>
<feature type="domain" description="MMS19 C-terminal" evidence="6">
    <location>
        <begin position="555"/>
        <end position="907"/>
    </location>
</feature>
<dbReference type="SUPFAM" id="SSF48371">
    <property type="entry name" value="ARM repeat"/>
    <property type="match status" value="2"/>
</dbReference>
<dbReference type="GO" id="GO:0051604">
    <property type="term" value="P:protein maturation"/>
    <property type="evidence" value="ECO:0007669"/>
    <property type="project" value="UniProtKB-UniRule"/>
</dbReference>
<keyword evidence="5" id="KW-0963">Cytoplasm</keyword>
<gene>
    <name evidence="8" type="ORF">MELIAE_LOCUS5684</name>
</gene>
<evidence type="ECO:0000256" key="4">
    <source>
        <dbReference type="ARBA" id="ARBA00023242"/>
    </source>
</evidence>
<feature type="domain" description="MMS19 N-terminal" evidence="7">
    <location>
        <begin position="52"/>
        <end position="310"/>
    </location>
</feature>
<evidence type="ECO:0000313" key="8">
    <source>
        <dbReference type="EMBL" id="CAH0553775.1"/>
    </source>
</evidence>
<evidence type="ECO:0000256" key="3">
    <source>
        <dbReference type="ARBA" id="ARBA00022737"/>
    </source>
</evidence>
<dbReference type="InterPro" id="IPR039920">
    <property type="entry name" value="MMS19"/>
</dbReference>
<dbReference type="OrthoDB" id="342900at2759"/>
<comment type="subunit">
    <text evidence="5">Component of the CIA complex.</text>
</comment>
<keyword evidence="9" id="KW-1185">Reference proteome</keyword>
<dbReference type="Pfam" id="PF12460">
    <property type="entry name" value="MMS19_C"/>
    <property type="match status" value="1"/>
</dbReference>